<dbReference type="PANTHER" id="PTHR36156:SF2">
    <property type="entry name" value="CUPIN TYPE-2 DOMAIN-CONTAINING PROTEIN"/>
    <property type="match status" value="1"/>
</dbReference>
<keyword evidence="2" id="KW-1185">Reference proteome</keyword>
<sequence length="190" mass="21070">MASSQIKQFPADGLRHARRVISGHNKEGKGVFVVDDDGDHHRIICGGEAVGNIIYSTKGMPVDMNDDKDLKFARDNEPSITVQNGSVCRLIDFVPGMVTPLHRAKSIDYGIVIEGKFELTLDSGEKKVLLPGDMSVNRGCMLEWRNLDTEKAGRMLFVLLDIEPLVVNGKTLGEELLDLDSDYVELKEKE</sequence>
<dbReference type="SUPFAM" id="SSF51182">
    <property type="entry name" value="RmlC-like cupins"/>
    <property type="match status" value="1"/>
</dbReference>
<gene>
    <name evidence="1" type="ORF">PT974_01808</name>
</gene>
<name>A0ABR0SWL0_9HYPO</name>
<dbReference type="Proteomes" id="UP001338125">
    <property type="component" value="Unassembled WGS sequence"/>
</dbReference>
<dbReference type="InterPro" id="IPR014710">
    <property type="entry name" value="RmlC-like_jellyroll"/>
</dbReference>
<accession>A0ABR0SWL0</accession>
<dbReference type="EMBL" id="JAVFKD010000002">
    <property type="protein sequence ID" value="KAK5996474.1"/>
    <property type="molecule type" value="Genomic_DNA"/>
</dbReference>
<reference evidence="1 2" key="1">
    <citation type="submission" date="2024-01" db="EMBL/GenBank/DDBJ databases">
        <title>Complete genome of Cladobotryum mycophilum ATHUM6906.</title>
        <authorList>
            <person name="Christinaki A.C."/>
            <person name="Myridakis A.I."/>
            <person name="Kouvelis V.N."/>
        </authorList>
    </citation>
    <scope>NUCLEOTIDE SEQUENCE [LARGE SCALE GENOMIC DNA]</scope>
    <source>
        <strain evidence="1 2">ATHUM6906</strain>
    </source>
</reference>
<organism evidence="1 2">
    <name type="scientific">Cladobotryum mycophilum</name>
    <dbReference type="NCBI Taxonomy" id="491253"/>
    <lineage>
        <taxon>Eukaryota</taxon>
        <taxon>Fungi</taxon>
        <taxon>Dikarya</taxon>
        <taxon>Ascomycota</taxon>
        <taxon>Pezizomycotina</taxon>
        <taxon>Sordariomycetes</taxon>
        <taxon>Hypocreomycetidae</taxon>
        <taxon>Hypocreales</taxon>
        <taxon>Hypocreaceae</taxon>
        <taxon>Cladobotryum</taxon>
    </lineage>
</organism>
<dbReference type="InterPro" id="IPR047142">
    <property type="entry name" value="OryJ/VirC-like"/>
</dbReference>
<proteinExistence type="predicted"/>
<dbReference type="Gene3D" id="2.60.120.10">
    <property type="entry name" value="Jelly Rolls"/>
    <property type="match status" value="1"/>
</dbReference>
<evidence type="ECO:0000313" key="2">
    <source>
        <dbReference type="Proteomes" id="UP001338125"/>
    </source>
</evidence>
<protein>
    <submittedName>
        <fullName evidence="1">Cupin-domain-containing oxidoreductase virC</fullName>
    </submittedName>
</protein>
<comment type="caution">
    <text evidence="1">The sequence shown here is derived from an EMBL/GenBank/DDBJ whole genome shotgun (WGS) entry which is preliminary data.</text>
</comment>
<dbReference type="PANTHER" id="PTHR36156">
    <property type="entry name" value="SLR2101 PROTEIN"/>
    <property type="match status" value="1"/>
</dbReference>
<dbReference type="CDD" id="cd02231">
    <property type="entry name" value="cupin_BLL6423-like"/>
    <property type="match status" value="1"/>
</dbReference>
<dbReference type="InterPro" id="IPR011051">
    <property type="entry name" value="RmlC_Cupin_sf"/>
</dbReference>
<evidence type="ECO:0000313" key="1">
    <source>
        <dbReference type="EMBL" id="KAK5996474.1"/>
    </source>
</evidence>